<dbReference type="FunFam" id="2.40.10.10:FF:000028">
    <property type="entry name" value="Serine protease easter"/>
    <property type="match status" value="1"/>
</dbReference>
<dbReference type="InterPro" id="IPR043504">
    <property type="entry name" value="Peptidase_S1_PA_chymotrypsin"/>
</dbReference>
<keyword evidence="11" id="KW-1185">Reference proteome</keyword>
<keyword evidence="3" id="KW-0106">Calcium</keyword>
<keyword evidence="10" id="KW-0378">Hydrolase</keyword>
<keyword evidence="1" id="KW-0479">Metal-binding</keyword>
<evidence type="ECO:0000256" key="8">
    <source>
        <dbReference type="SAM" id="SignalP"/>
    </source>
</evidence>
<dbReference type="OrthoDB" id="6261922at2759"/>
<evidence type="ECO:0000256" key="1">
    <source>
        <dbReference type="ARBA" id="ARBA00022723"/>
    </source>
</evidence>
<evidence type="ECO:0000256" key="3">
    <source>
        <dbReference type="ARBA" id="ARBA00022837"/>
    </source>
</evidence>
<dbReference type="GO" id="GO:0006508">
    <property type="term" value="P:proteolysis"/>
    <property type="evidence" value="ECO:0007669"/>
    <property type="project" value="InterPro"/>
</dbReference>
<keyword evidence="6" id="KW-0325">Glycoprotein</keyword>
<dbReference type="PROSITE" id="PS50240">
    <property type="entry name" value="TRYPSIN_DOM"/>
    <property type="match status" value="1"/>
</dbReference>
<evidence type="ECO:0000256" key="4">
    <source>
        <dbReference type="ARBA" id="ARBA00023145"/>
    </source>
</evidence>
<proteinExistence type="inferred from homology"/>
<dbReference type="MEROPS" id="S01.A27"/>
<dbReference type="InterPro" id="IPR001254">
    <property type="entry name" value="Trypsin_dom"/>
</dbReference>
<dbReference type="KEGG" id="dya:Dyak_GE11730"/>
<protein>
    <recommendedName>
        <fullName evidence="9">Peptidase S1 domain-containing protein</fullName>
    </recommendedName>
</protein>
<feature type="signal peptide" evidence="8">
    <location>
        <begin position="1"/>
        <end position="20"/>
    </location>
</feature>
<dbReference type="PROSITE" id="PS00134">
    <property type="entry name" value="TRYPSIN_HIS"/>
    <property type="match status" value="1"/>
</dbReference>
<dbReference type="SUPFAM" id="SSF50494">
    <property type="entry name" value="Trypsin-like serine proteases"/>
    <property type="match status" value="1"/>
</dbReference>
<dbReference type="HOGENOM" id="CLU_006842_0_3_1"/>
<evidence type="ECO:0000256" key="2">
    <source>
        <dbReference type="ARBA" id="ARBA00022729"/>
    </source>
</evidence>
<dbReference type="InterPro" id="IPR018114">
    <property type="entry name" value="TRYPSIN_HIS"/>
</dbReference>
<evidence type="ECO:0000256" key="7">
    <source>
        <dbReference type="ARBA" id="ARBA00024195"/>
    </source>
</evidence>
<dbReference type="OMA" id="RPICIFA"/>
<dbReference type="CDD" id="cd00190">
    <property type="entry name" value="Tryp_SPc"/>
    <property type="match status" value="1"/>
</dbReference>
<evidence type="ECO:0000259" key="9">
    <source>
        <dbReference type="PROSITE" id="PS50240"/>
    </source>
</evidence>
<dbReference type="Proteomes" id="UP000002282">
    <property type="component" value="Chromosome 2R"/>
</dbReference>
<evidence type="ECO:0000256" key="6">
    <source>
        <dbReference type="ARBA" id="ARBA00023180"/>
    </source>
</evidence>
<dbReference type="eggNOG" id="KOG3627">
    <property type="taxonomic scope" value="Eukaryota"/>
</dbReference>
<accession>B4P798</accession>
<evidence type="ECO:0000313" key="11">
    <source>
        <dbReference type="Proteomes" id="UP000002282"/>
    </source>
</evidence>
<feature type="chain" id="PRO_5002817540" description="Peptidase S1 domain-containing protein" evidence="8">
    <location>
        <begin position="21"/>
        <end position="306"/>
    </location>
</feature>
<comment type="similarity">
    <text evidence="7">Belongs to the peptidase S1 family. CLIP subfamily.</text>
</comment>
<organism evidence="10 11">
    <name type="scientific">Drosophila yakuba</name>
    <name type="common">Fruit fly</name>
    <dbReference type="NCBI Taxonomy" id="7245"/>
    <lineage>
        <taxon>Eukaryota</taxon>
        <taxon>Metazoa</taxon>
        <taxon>Ecdysozoa</taxon>
        <taxon>Arthropoda</taxon>
        <taxon>Hexapoda</taxon>
        <taxon>Insecta</taxon>
        <taxon>Pterygota</taxon>
        <taxon>Neoptera</taxon>
        <taxon>Endopterygota</taxon>
        <taxon>Diptera</taxon>
        <taxon>Brachycera</taxon>
        <taxon>Muscomorpha</taxon>
        <taxon>Ephydroidea</taxon>
        <taxon>Drosophilidae</taxon>
        <taxon>Drosophila</taxon>
        <taxon>Sophophora</taxon>
    </lineage>
</organism>
<name>B4P798_DROYA</name>
<reference evidence="10 11" key="1">
    <citation type="journal article" date="2007" name="Nature">
        <title>Evolution of genes and genomes on the Drosophila phylogeny.</title>
        <authorList>
            <consortium name="Drosophila 12 Genomes Consortium"/>
            <person name="Clark A.G."/>
            <person name="Eisen M.B."/>
            <person name="Smith D.R."/>
            <person name="Bergman C.M."/>
            <person name="Oliver B."/>
            <person name="Markow T.A."/>
            <person name="Kaufman T.C."/>
            <person name="Kellis M."/>
            <person name="Gelbart W."/>
            <person name="Iyer V.N."/>
            <person name="Pollard D.A."/>
            <person name="Sackton T.B."/>
            <person name="Larracuente A.M."/>
            <person name="Singh N.D."/>
            <person name="Abad J.P."/>
            <person name="Abt D.N."/>
            <person name="Adryan B."/>
            <person name="Aguade M."/>
            <person name="Akashi H."/>
            <person name="Anderson W.W."/>
            <person name="Aquadro C.F."/>
            <person name="Ardell D.H."/>
            <person name="Arguello R."/>
            <person name="Artieri C.G."/>
            <person name="Barbash D.A."/>
            <person name="Barker D."/>
            <person name="Barsanti P."/>
            <person name="Batterham P."/>
            <person name="Batzoglou S."/>
            <person name="Begun D."/>
            <person name="Bhutkar A."/>
            <person name="Blanco E."/>
            <person name="Bosak S.A."/>
            <person name="Bradley R.K."/>
            <person name="Brand A.D."/>
            <person name="Brent M.R."/>
            <person name="Brooks A.N."/>
            <person name="Brown R.H."/>
            <person name="Butlin R.K."/>
            <person name="Caggese C."/>
            <person name="Calvi B.R."/>
            <person name="Bernardo de Carvalho A."/>
            <person name="Caspi A."/>
            <person name="Castrezana S."/>
            <person name="Celniker S.E."/>
            <person name="Chang J.L."/>
            <person name="Chapple C."/>
            <person name="Chatterji S."/>
            <person name="Chinwalla A."/>
            <person name="Civetta A."/>
            <person name="Clifton S.W."/>
            <person name="Comeron J.M."/>
            <person name="Costello J.C."/>
            <person name="Coyne J.A."/>
            <person name="Daub J."/>
            <person name="David R.G."/>
            <person name="Delcher A.L."/>
            <person name="Delehaunty K."/>
            <person name="Do C.B."/>
            <person name="Ebling H."/>
            <person name="Edwards K."/>
            <person name="Eickbush T."/>
            <person name="Evans J.D."/>
            <person name="Filipski A."/>
            <person name="Findeiss S."/>
            <person name="Freyhult E."/>
            <person name="Fulton L."/>
            <person name="Fulton R."/>
            <person name="Garcia A.C."/>
            <person name="Gardiner A."/>
            <person name="Garfield D.A."/>
            <person name="Garvin B.E."/>
            <person name="Gibson G."/>
            <person name="Gilbert D."/>
            <person name="Gnerre S."/>
            <person name="Godfrey J."/>
            <person name="Good R."/>
            <person name="Gotea V."/>
            <person name="Gravely B."/>
            <person name="Greenberg A.J."/>
            <person name="Griffiths-Jones S."/>
            <person name="Gross S."/>
            <person name="Guigo R."/>
            <person name="Gustafson E.A."/>
            <person name="Haerty W."/>
            <person name="Hahn M.W."/>
            <person name="Halligan D.L."/>
            <person name="Halpern A.L."/>
            <person name="Halter G.M."/>
            <person name="Han M.V."/>
            <person name="Heger A."/>
            <person name="Hillier L."/>
            <person name="Hinrichs A.S."/>
            <person name="Holmes I."/>
            <person name="Hoskins R.A."/>
            <person name="Hubisz M.J."/>
            <person name="Hultmark D."/>
            <person name="Huntley M.A."/>
            <person name="Jaffe D.B."/>
            <person name="Jagadeeshan S."/>
            <person name="Jeck W.R."/>
            <person name="Johnson J."/>
            <person name="Jones C.D."/>
            <person name="Jordan W.C."/>
            <person name="Karpen G.H."/>
            <person name="Kataoka E."/>
            <person name="Keightley P.D."/>
            <person name="Kheradpour P."/>
            <person name="Kirkness E.F."/>
            <person name="Koerich L.B."/>
            <person name="Kristiansen K."/>
            <person name="Kudrna D."/>
            <person name="Kulathinal R.J."/>
            <person name="Kumar S."/>
            <person name="Kwok R."/>
            <person name="Lander E."/>
            <person name="Langley C.H."/>
            <person name="Lapoint R."/>
            <person name="Lazzaro B.P."/>
            <person name="Lee S.J."/>
            <person name="Levesque L."/>
            <person name="Li R."/>
            <person name="Lin C.F."/>
            <person name="Lin M.F."/>
            <person name="Lindblad-Toh K."/>
            <person name="Llopart A."/>
            <person name="Long M."/>
            <person name="Low L."/>
            <person name="Lozovsky E."/>
            <person name="Lu J."/>
            <person name="Luo M."/>
            <person name="Machado C.A."/>
            <person name="Makalowski W."/>
            <person name="Marzo M."/>
            <person name="Matsuda M."/>
            <person name="Matzkin L."/>
            <person name="McAllister B."/>
            <person name="McBride C.S."/>
            <person name="McKernan B."/>
            <person name="McKernan K."/>
            <person name="Mendez-Lago M."/>
            <person name="Minx P."/>
            <person name="Mollenhauer M.U."/>
            <person name="Montooth K."/>
            <person name="Mount S.M."/>
            <person name="Mu X."/>
            <person name="Myers E."/>
            <person name="Negre B."/>
            <person name="Newfeld S."/>
            <person name="Nielsen R."/>
            <person name="Noor M.A."/>
            <person name="O'Grady P."/>
            <person name="Pachter L."/>
            <person name="Papaceit M."/>
            <person name="Parisi M.J."/>
            <person name="Parisi M."/>
            <person name="Parts L."/>
            <person name="Pedersen J.S."/>
            <person name="Pesole G."/>
            <person name="Phillippy A.M."/>
            <person name="Ponting C.P."/>
            <person name="Pop M."/>
            <person name="Porcelli D."/>
            <person name="Powell J.R."/>
            <person name="Prohaska S."/>
            <person name="Pruitt K."/>
            <person name="Puig M."/>
            <person name="Quesneville H."/>
            <person name="Ram K.R."/>
            <person name="Rand D."/>
            <person name="Rasmussen M.D."/>
            <person name="Reed L.K."/>
            <person name="Reenan R."/>
            <person name="Reily A."/>
            <person name="Remington K.A."/>
            <person name="Rieger T.T."/>
            <person name="Ritchie M.G."/>
            <person name="Robin C."/>
            <person name="Rogers Y.H."/>
            <person name="Rohde C."/>
            <person name="Rozas J."/>
            <person name="Rubenfield M.J."/>
            <person name="Ruiz A."/>
            <person name="Russo S."/>
            <person name="Salzberg S.L."/>
            <person name="Sanchez-Gracia A."/>
            <person name="Saranga D.J."/>
            <person name="Sato H."/>
            <person name="Schaeffer S.W."/>
            <person name="Schatz M.C."/>
            <person name="Schlenke T."/>
            <person name="Schwartz R."/>
            <person name="Segarra C."/>
            <person name="Singh R.S."/>
            <person name="Sirot L."/>
            <person name="Sirota M."/>
            <person name="Sisneros N.B."/>
            <person name="Smith C.D."/>
            <person name="Smith T.F."/>
            <person name="Spieth J."/>
            <person name="Stage D.E."/>
            <person name="Stark A."/>
            <person name="Stephan W."/>
            <person name="Strausberg R.L."/>
            <person name="Strempel S."/>
            <person name="Sturgill D."/>
            <person name="Sutton G."/>
            <person name="Sutton G.G."/>
            <person name="Tao W."/>
            <person name="Teichmann S."/>
            <person name="Tobari Y.N."/>
            <person name="Tomimura Y."/>
            <person name="Tsolas J.M."/>
            <person name="Valente V.L."/>
            <person name="Venter E."/>
            <person name="Venter J.C."/>
            <person name="Vicario S."/>
            <person name="Vieira F.G."/>
            <person name="Vilella A.J."/>
            <person name="Villasante A."/>
            <person name="Walenz B."/>
            <person name="Wang J."/>
            <person name="Wasserman M."/>
            <person name="Watts T."/>
            <person name="Wilson D."/>
            <person name="Wilson R.K."/>
            <person name="Wing R.A."/>
            <person name="Wolfner M.F."/>
            <person name="Wong A."/>
            <person name="Wong G.K."/>
            <person name="Wu C.I."/>
            <person name="Wu G."/>
            <person name="Yamamoto D."/>
            <person name="Yang H.P."/>
            <person name="Yang S.P."/>
            <person name="Yorke J.A."/>
            <person name="Yoshida K."/>
            <person name="Zdobnov E."/>
            <person name="Zhang P."/>
            <person name="Zhang Y."/>
            <person name="Zimin A.V."/>
            <person name="Baldwin J."/>
            <person name="Abdouelleil A."/>
            <person name="Abdulkadir J."/>
            <person name="Abebe A."/>
            <person name="Abera B."/>
            <person name="Abreu J."/>
            <person name="Acer S.C."/>
            <person name="Aftuck L."/>
            <person name="Alexander A."/>
            <person name="An P."/>
            <person name="Anderson E."/>
            <person name="Anderson S."/>
            <person name="Arachi H."/>
            <person name="Azer M."/>
            <person name="Bachantsang P."/>
            <person name="Barry A."/>
            <person name="Bayul T."/>
            <person name="Berlin A."/>
            <person name="Bessette D."/>
            <person name="Bloom T."/>
            <person name="Blye J."/>
            <person name="Boguslavskiy L."/>
            <person name="Bonnet C."/>
            <person name="Boukhgalter B."/>
            <person name="Bourzgui I."/>
            <person name="Brown A."/>
            <person name="Cahill P."/>
            <person name="Channer S."/>
            <person name="Cheshatsang Y."/>
            <person name="Chuda L."/>
            <person name="Citroen M."/>
            <person name="Collymore A."/>
            <person name="Cooke P."/>
            <person name="Costello M."/>
            <person name="D'Aco K."/>
            <person name="Daza R."/>
            <person name="De Haan G."/>
            <person name="DeGray S."/>
            <person name="DeMaso C."/>
            <person name="Dhargay N."/>
            <person name="Dooley K."/>
            <person name="Dooley E."/>
            <person name="Doricent M."/>
            <person name="Dorje P."/>
            <person name="Dorjee K."/>
            <person name="Dupes A."/>
            <person name="Elong R."/>
            <person name="Falk J."/>
            <person name="Farina A."/>
            <person name="Faro S."/>
            <person name="Ferguson D."/>
            <person name="Fisher S."/>
            <person name="Foley C.D."/>
            <person name="Franke A."/>
            <person name="Friedrich D."/>
            <person name="Gadbois L."/>
            <person name="Gearin G."/>
            <person name="Gearin C.R."/>
            <person name="Giannoukos G."/>
            <person name="Goode T."/>
            <person name="Graham J."/>
            <person name="Grandbois E."/>
            <person name="Grewal S."/>
            <person name="Gyaltsen K."/>
            <person name="Hafez N."/>
            <person name="Hagos B."/>
            <person name="Hall J."/>
            <person name="Henson C."/>
            <person name="Hollinger A."/>
            <person name="Honan T."/>
            <person name="Huard M.D."/>
            <person name="Hughes L."/>
            <person name="Hurhula B."/>
            <person name="Husby M.E."/>
            <person name="Kamat A."/>
            <person name="Kanga B."/>
            <person name="Kashin S."/>
            <person name="Khazanovich D."/>
            <person name="Kisner P."/>
            <person name="Lance K."/>
            <person name="Lara M."/>
            <person name="Lee W."/>
            <person name="Lennon N."/>
            <person name="Letendre F."/>
            <person name="LeVine R."/>
            <person name="Lipovsky A."/>
            <person name="Liu X."/>
            <person name="Liu J."/>
            <person name="Liu S."/>
            <person name="Lokyitsang T."/>
            <person name="Lokyitsang Y."/>
            <person name="Lubonja R."/>
            <person name="Lui A."/>
            <person name="MacDonald P."/>
            <person name="Magnisalis V."/>
            <person name="Maru K."/>
            <person name="Matthews C."/>
            <person name="McCusker W."/>
            <person name="McDonough S."/>
            <person name="Mehta T."/>
            <person name="Meldrim J."/>
            <person name="Meneus L."/>
            <person name="Mihai O."/>
            <person name="Mihalev A."/>
            <person name="Mihova T."/>
            <person name="Mittelman R."/>
            <person name="Mlenga V."/>
            <person name="Montmayeur A."/>
            <person name="Mulrain L."/>
            <person name="Navidi A."/>
            <person name="Naylor J."/>
            <person name="Negash T."/>
            <person name="Nguyen T."/>
            <person name="Nguyen N."/>
            <person name="Nicol R."/>
            <person name="Norbu C."/>
            <person name="Norbu N."/>
            <person name="Novod N."/>
            <person name="O'Neill B."/>
            <person name="Osman S."/>
            <person name="Markiewicz E."/>
            <person name="Oyono O.L."/>
            <person name="Patti C."/>
            <person name="Phunkhang P."/>
            <person name="Pierre F."/>
            <person name="Priest M."/>
            <person name="Raghuraman S."/>
            <person name="Rege F."/>
            <person name="Reyes R."/>
            <person name="Rise C."/>
            <person name="Rogov P."/>
            <person name="Ross K."/>
            <person name="Ryan E."/>
            <person name="Settipalli S."/>
            <person name="Shea T."/>
            <person name="Sherpa N."/>
            <person name="Shi L."/>
            <person name="Shih D."/>
            <person name="Sparrow T."/>
            <person name="Spaulding J."/>
            <person name="Stalker J."/>
            <person name="Stange-Thomann N."/>
            <person name="Stavropoulos S."/>
            <person name="Stone C."/>
            <person name="Strader C."/>
            <person name="Tesfaye S."/>
            <person name="Thomson T."/>
            <person name="Thoulutsang Y."/>
            <person name="Thoulutsang D."/>
            <person name="Topham K."/>
            <person name="Topping I."/>
            <person name="Tsamla T."/>
            <person name="Vassiliev H."/>
            <person name="Vo A."/>
            <person name="Wangchuk T."/>
            <person name="Wangdi T."/>
            <person name="Weiand M."/>
            <person name="Wilkinson J."/>
            <person name="Wilson A."/>
            <person name="Yadav S."/>
            <person name="Young G."/>
            <person name="Yu Q."/>
            <person name="Zembek L."/>
            <person name="Zhong D."/>
            <person name="Zimmer A."/>
            <person name="Zwirko Z."/>
            <person name="Jaffe D.B."/>
            <person name="Alvarez P."/>
            <person name="Brockman W."/>
            <person name="Butler J."/>
            <person name="Chin C."/>
            <person name="Gnerre S."/>
            <person name="Grabherr M."/>
            <person name="Kleber M."/>
            <person name="Mauceli E."/>
            <person name="MacCallum I."/>
        </authorList>
    </citation>
    <scope>NUCLEOTIDE SEQUENCE [LARGE SCALE GENOMIC DNA]</scope>
    <source>
        <strain evidence="11">Tai18E2 / Tucson 14021-0261.01</strain>
    </source>
</reference>
<dbReference type="GO" id="GO:0046872">
    <property type="term" value="F:metal ion binding"/>
    <property type="evidence" value="ECO:0007669"/>
    <property type="project" value="UniProtKB-KW"/>
</dbReference>
<dbReference type="GO" id="GO:0004252">
    <property type="term" value="F:serine-type endopeptidase activity"/>
    <property type="evidence" value="ECO:0007669"/>
    <property type="project" value="InterPro"/>
</dbReference>
<dbReference type="PRINTS" id="PR00722">
    <property type="entry name" value="CHYMOTRYPSIN"/>
</dbReference>
<dbReference type="InterPro" id="IPR001314">
    <property type="entry name" value="Peptidase_S1A"/>
</dbReference>
<feature type="domain" description="Peptidase S1" evidence="9">
    <location>
        <begin position="5"/>
        <end position="280"/>
    </location>
</feature>
<reference evidence="10 11" key="2">
    <citation type="journal article" date="2007" name="PLoS Biol.">
        <title>Principles of genome evolution in the Drosophila melanogaster species group.</title>
        <authorList>
            <person name="Ranz J.M."/>
            <person name="Maurin D."/>
            <person name="Chan Y.S."/>
            <person name="von Grotthuss M."/>
            <person name="Hillier L.W."/>
            <person name="Roote J."/>
            <person name="Ashburner M."/>
            <person name="Bergman C.M."/>
        </authorList>
    </citation>
    <scope>NUCLEOTIDE SEQUENCE [LARGE SCALE GENOMIC DNA]</scope>
    <source>
        <strain evidence="11">Tai18E2 / Tucson 14021-0261.01</strain>
    </source>
</reference>
<sequence>MSSYIIGMAVLGCLWLRVQGFRLLLEEDCGVAHRISHRSVDAKLMEHPWMAYLETPKGYHCSGTLVNHWFVLTAAHCVPDDLQITVRLGDYNTGTKLDCVNHRCQEAHQEYDVDMGFRHKSYNADNQTNDIGMLRLGRRVKYSRQIRPICIFVSNRWEPLIEKFTWFTATIWRETAPNATSKVLQTIDIERHHPQKPNNADVCLEIYGRNTTYGQMCAGSKMSHLCRSDSGAPQTRKMWHNGLDRMVQLGIASWAKGKCEDSGILTDLLSYASWIKRVVRQHGPSADMDPHMTEGFDETAEFYNPI</sequence>
<dbReference type="EMBL" id="CM000158">
    <property type="protein sequence ID" value="EDW92043.1"/>
    <property type="molecule type" value="Genomic_DNA"/>
</dbReference>
<dbReference type="InterPro" id="IPR009003">
    <property type="entry name" value="Peptidase_S1_PA"/>
</dbReference>
<gene>
    <name evidence="10" type="primary">Dyak\GE11730</name>
    <name evidence="10" type="synonym">dyak_GLEANR_12038</name>
    <name evidence="10" type="synonym">GE11730</name>
    <name evidence="10" type="ORF">Dyak_GE11730</name>
</gene>
<keyword evidence="4" id="KW-0865">Zymogen</keyword>
<keyword evidence="2 8" id="KW-0732">Signal</keyword>
<dbReference type="Pfam" id="PF00089">
    <property type="entry name" value="Trypsin"/>
    <property type="match status" value="1"/>
</dbReference>
<dbReference type="GO" id="GO:0007618">
    <property type="term" value="P:mating"/>
    <property type="evidence" value="ECO:0007669"/>
    <property type="project" value="EnsemblMetazoa"/>
</dbReference>
<dbReference type="AlphaFoldDB" id="B4P798"/>
<dbReference type="InterPro" id="IPR051487">
    <property type="entry name" value="Ser/Thr_Proteases_Immune/Dev"/>
</dbReference>
<evidence type="ECO:0000313" key="10">
    <source>
        <dbReference type="EMBL" id="EDW92043.1"/>
    </source>
</evidence>
<dbReference type="PhylomeDB" id="B4P798"/>
<dbReference type="SMART" id="SM00020">
    <property type="entry name" value="Tryp_SPc"/>
    <property type="match status" value="1"/>
</dbReference>
<keyword evidence="5" id="KW-1015">Disulfide bond</keyword>
<evidence type="ECO:0000256" key="5">
    <source>
        <dbReference type="ARBA" id="ARBA00023157"/>
    </source>
</evidence>
<dbReference type="PANTHER" id="PTHR24256">
    <property type="entry name" value="TRYPTASE-RELATED"/>
    <property type="match status" value="1"/>
</dbReference>
<dbReference type="Gene3D" id="2.40.10.10">
    <property type="entry name" value="Trypsin-like serine proteases"/>
    <property type="match status" value="2"/>
</dbReference>